<dbReference type="EMBL" id="JOKG01000001">
    <property type="protein sequence ID" value="KEQ15515.1"/>
    <property type="molecule type" value="Genomic_DNA"/>
</dbReference>
<name>A0A081NAP2_9GAMM</name>
<sequence>MSGSGSIDSGRISPANLGLKPDVSPVSEKSVYVPPINRQVRRSTGGKIKRPAPPRPPGPPTNIQDRHTTKVPADQVKTVLPRPQSAVQQPDQPATPQPANPSPQQRQLSSKLDNLSGRLEKLHDGSTEVTDRSSASGHKSQVKTMESQVKQAKATVNELHSLIKEMESAEPPVPQDSIMRAKGKALTARKTLGTAEFKLRDAKAKLEFFNYHKKQTSELGKKQRSLKNDFAQLDVSINKNANSSKEHQVVVKFYEKQVSIAKSALSNADKLMKAEGKAHENKVDMGNHFRSEVQDIKASIKNSKLPALQRQLKAAKKNLSEAKHRENNEKQQELKQKKQEKQEAARRKAEEQQEAAQRKARQHQPDQTRKHQAPTKPPAEQQKAAAPAQTNQQRTSNDSRAKRVVKAITPNMQNFLRGVKGMSATAVPLRTVMRMAQTPNDFKQALADIRESVRSNTIDKQTAARLRSQLCQQAATKMSNPDFVKKIDSVFVRHMMYGQHQEKMLDNYAASVETLAKRLPRG</sequence>
<evidence type="ECO:0000313" key="2">
    <source>
        <dbReference type="EMBL" id="KEQ15515.1"/>
    </source>
</evidence>
<feature type="compositionally biased region" description="Basic and acidic residues" evidence="1">
    <location>
        <begin position="318"/>
        <end position="351"/>
    </location>
</feature>
<feature type="compositionally biased region" description="Polar residues" evidence="1">
    <location>
        <begin position="102"/>
        <end position="113"/>
    </location>
</feature>
<feature type="compositionally biased region" description="Polar residues" evidence="1">
    <location>
        <begin position="132"/>
        <end position="150"/>
    </location>
</feature>
<evidence type="ECO:0000313" key="3">
    <source>
        <dbReference type="Proteomes" id="UP000028006"/>
    </source>
</evidence>
<evidence type="ECO:0000256" key="1">
    <source>
        <dbReference type="SAM" id="MobiDB-lite"/>
    </source>
</evidence>
<feature type="region of interest" description="Disordered" evidence="1">
    <location>
        <begin position="1"/>
        <end position="153"/>
    </location>
</feature>
<keyword evidence="3" id="KW-1185">Reference proteome</keyword>
<feature type="compositionally biased region" description="Basic and acidic residues" evidence="1">
    <location>
        <begin position="118"/>
        <end position="131"/>
    </location>
</feature>
<protein>
    <submittedName>
        <fullName evidence="2">Uncharacterized protein</fullName>
    </submittedName>
</protein>
<proteinExistence type="predicted"/>
<feature type="compositionally biased region" description="Low complexity" evidence="1">
    <location>
        <begin position="378"/>
        <end position="390"/>
    </location>
</feature>
<feature type="region of interest" description="Disordered" evidence="1">
    <location>
        <begin position="313"/>
        <end position="401"/>
    </location>
</feature>
<gene>
    <name evidence="2" type="ORF">GZ77_02500</name>
</gene>
<feature type="compositionally biased region" description="Low complexity" evidence="1">
    <location>
        <begin position="1"/>
        <end position="13"/>
    </location>
</feature>
<dbReference type="AlphaFoldDB" id="A0A081NAP2"/>
<organism evidence="2 3">
    <name type="scientific">Endozoicomonas montiporae</name>
    <dbReference type="NCBI Taxonomy" id="1027273"/>
    <lineage>
        <taxon>Bacteria</taxon>
        <taxon>Pseudomonadati</taxon>
        <taxon>Pseudomonadota</taxon>
        <taxon>Gammaproteobacteria</taxon>
        <taxon>Oceanospirillales</taxon>
        <taxon>Endozoicomonadaceae</taxon>
        <taxon>Endozoicomonas</taxon>
    </lineage>
</organism>
<comment type="caution">
    <text evidence="2">The sequence shown here is derived from an EMBL/GenBank/DDBJ whole genome shotgun (WGS) entry which is preliminary data.</text>
</comment>
<accession>A0A081NAP2</accession>
<dbReference type="Proteomes" id="UP000028006">
    <property type="component" value="Unassembled WGS sequence"/>
</dbReference>
<reference evidence="2 3" key="1">
    <citation type="submission" date="2014-06" db="EMBL/GenBank/DDBJ databases">
        <title>Whole Genome Sequences of Three Symbiotic Endozoicomonas Bacteria.</title>
        <authorList>
            <person name="Neave M.J."/>
            <person name="Apprill A."/>
            <person name="Voolstra C.R."/>
        </authorList>
    </citation>
    <scope>NUCLEOTIDE SEQUENCE [LARGE SCALE GENOMIC DNA]</scope>
    <source>
        <strain evidence="2 3">LMG 24815</strain>
    </source>
</reference>